<comment type="caution">
    <text evidence="2">The sequence shown here is derived from an EMBL/GenBank/DDBJ whole genome shotgun (WGS) entry which is preliminary data.</text>
</comment>
<feature type="domain" description="DUF6933" evidence="1">
    <location>
        <begin position="6"/>
        <end position="58"/>
    </location>
</feature>
<dbReference type="RefSeq" id="WP_229874372.1">
    <property type="nucleotide sequence ID" value="NZ_BNAU01000002.1"/>
</dbReference>
<gene>
    <name evidence="2" type="ORF">GCM10017786_20130</name>
</gene>
<organism evidence="2 3">
    <name type="scientific">Amycolatopsis deserti</name>
    <dbReference type="NCBI Taxonomy" id="185696"/>
    <lineage>
        <taxon>Bacteria</taxon>
        <taxon>Bacillati</taxon>
        <taxon>Actinomycetota</taxon>
        <taxon>Actinomycetes</taxon>
        <taxon>Pseudonocardiales</taxon>
        <taxon>Pseudonocardiaceae</taxon>
        <taxon>Amycolatopsis</taxon>
    </lineage>
</organism>
<reference evidence="3" key="1">
    <citation type="journal article" date="2019" name="Int. J. Syst. Evol. Microbiol.">
        <title>The Global Catalogue of Microorganisms (GCM) 10K type strain sequencing project: providing services to taxonomists for standard genome sequencing and annotation.</title>
        <authorList>
            <consortium name="The Broad Institute Genomics Platform"/>
            <consortium name="The Broad Institute Genome Sequencing Center for Infectious Disease"/>
            <person name="Wu L."/>
            <person name="Ma J."/>
        </authorList>
    </citation>
    <scope>NUCLEOTIDE SEQUENCE [LARGE SCALE GENOMIC DNA]</scope>
    <source>
        <strain evidence="3">CGMCC 4.7677</strain>
    </source>
</reference>
<evidence type="ECO:0000313" key="2">
    <source>
        <dbReference type="EMBL" id="GHE88136.1"/>
    </source>
</evidence>
<keyword evidence="3" id="KW-1185">Reference proteome</keyword>
<dbReference type="InterPro" id="IPR053864">
    <property type="entry name" value="DUF6933"/>
</dbReference>
<dbReference type="Pfam" id="PF22016">
    <property type="entry name" value="DUF6933"/>
    <property type="match status" value="1"/>
</dbReference>
<name>A0ABQ3INS8_9PSEU</name>
<accession>A0ABQ3INS8</accession>
<dbReference type="EMBL" id="BNAU01000002">
    <property type="protein sequence ID" value="GHE88136.1"/>
    <property type="molecule type" value="Genomic_DNA"/>
</dbReference>
<evidence type="ECO:0000313" key="3">
    <source>
        <dbReference type="Proteomes" id="UP000605897"/>
    </source>
</evidence>
<protein>
    <recommendedName>
        <fullName evidence="1">DUF6933 domain-containing protein</fullName>
    </recommendedName>
</protein>
<evidence type="ECO:0000259" key="1">
    <source>
        <dbReference type="Pfam" id="PF22016"/>
    </source>
</evidence>
<dbReference type="Proteomes" id="UP000605897">
    <property type="component" value="Unassembled WGS sequence"/>
</dbReference>
<sequence>MLIVPATKKLLPLAGPSIAGDDDWGTTLLGPWYATVLFWRPRIVLLVNEMTLLPVLLHWHLRSP</sequence>
<proteinExistence type="predicted"/>